<evidence type="ECO:0000256" key="1">
    <source>
        <dbReference type="SAM" id="Phobius"/>
    </source>
</evidence>
<evidence type="ECO:0008006" key="4">
    <source>
        <dbReference type="Google" id="ProtNLM"/>
    </source>
</evidence>
<sequence>MNLEITKYSSFINDDFQEFLLKKSPIEETVMDSLFETCKKEVAVQIISQFGLSQIYDNFKDGGNVTTMHNAQKGVFSDNEIKERFEKQYDQSLRKELYEKDFKKIRKDTFQQTEGSLVSDYTGKELTKDGRTHLDHVVSAAEIQRNDEARLYMNDCERGEMAVDKKNLAWSESSLNQSKSDKDLKEWMETTNKKDTNKSNKEYYSIDEEKANVKHDVAKEHINATIKNKKTEYFKENIKSTSVNQGFNMAKKQAIGIIVYEFTNEFWSFAIPFTKKWNSFENMKERFDYFKEGIAQAFQNIKSRISRIFKSTISGFADGFVGGIISNIVTVAINTFATTLKSFAKILNDGVNGIIRAVKMLIHKPEGMTKQQSIKEVIKILSTTIVISVGVILTEAFSGYLKTTPFAPFSDIIASVIGAVLTAIVSATLVYSIDNIGKIVGKIGEAFSDIKYGIVVSNKEITERYNRISQKMDEIYCEILKSIRLEYEKLNRLTELAYDCKNIASIQFGYSVEYARASGVKENDILKSKQEIDNYFLN</sequence>
<keyword evidence="1" id="KW-0472">Membrane</keyword>
<name>A0ABY6HFJ1_9FIRM</name>
<keyword evidence="3" id="KW-1185">Reference proteome</keyword>
<organism evidence="2 3">
    <name type="scientific">Acetobacterium wieringae</name>
    <dbReference type="NCBI Taxonomy" id="52694"/>
    <lineage>
        <taxon>Bacteria</taxon>
        <taxon>Bacillati</taxon>
        <taxon>Bacillota</taxon>
        <taxon>Clostridia</taxon>
        <taxon>Eubacteriales</taxon>
        <taxon>Eubacteriaceae</taxon>
        <taxon>Acetobacterium</taxon>
    </lineage>
</organism>
<feature type="transmembrane region" description="Helical" evidence="1">
    <location>
        <begin position="412"/>
        <end position="433"/>
    </location>
</feature>
<keyword evidence="1" id="KW-1133">Transmembrane helix</keyword>
<accession>A0ABY6HFJ1</accession>
<keyword evidence="1" id="KW-0812">Transmembrane</keyword>
<feature type="transmembrane region" description="Helical" evidence="1">
    <location>
        <begin position="377"/>
        <end position="400"/>
    </location>
</feature>
<evidence type="ECO:0000313" key="2">
    <source>
        <dbReference type="EMBL" id="UYO62341.1"/>
    </source>
</evidence>
<dbReference type="Proteomes" id="UP001163550">
    <property type="component" value="Chromosome"/>
</dbReference>
<dbReference type="EMBL" id="CP087994">
    <property type="protein sequence ID" value="UYO62341.1"/>
    <property type="molecule type" value="Genomic_DNA"/>
</dbReference>
<proteinExistence type="predicted"/>
<reference evidence="2" key="1">
    <citation type="submission" date="2021-11" db="EMBL/GenBank/DDBJ databases">
        <title>Isoprene-degrading acetogen.</title>
        <authorList>
            <person name="Yang Y."/>
            <person name="Jin H."/>
            <person name="Yan J."/>
        </authorList>
    </citation>
    <scope>NUCLEOTIDE SEQUENCE</scope>
    <source>
        <strain evidence="2">Berkeley</strain>
    </source>
</reference>
<protein>
    <recommendedName>
        <fullName evidence="4">Cation diffusion facilitator family transporter</fullName>
    </recommendedName>
</protein>
<evidence type="ECO:0000313" key="3">
    <source>
        <dbReference type="Proteomes" id="UP001163550"/>
    </source>
</evidence>
<dbReference type="RefSeq" id="WP_228878167.1">
    <property type="nucleotide sequence ID" value="NZ_CABIIK010000004.1"/>
</dbReference>
<gene>
    <name evidence="2" type="ORF">LNN31_16350</name>
</gene>